<keyword evidence="2" id="KW-1185">Reference proteome</keyword>
<protein>
    <submittedName>
        <fullName evidence="1">Uncharacterized protein</fullName>
    </submittedName>
</protein>
<dbReference type="AlphaFoldDB" id="A0A3G8ZID7"/>
<dbReference type="EMBL" id="CP034170">
    <property type="protein sequence ID" value="AZI57162.1"/>
    <property type="molecule type" value="Genomic_DNA"/>
</dbReference>
<reference evidence="1 2" key="2">
    <citation type="submission" date="2018-12" db="EMBL/GenBank/DDBJ databases">
        <title>Nakamurella antarcticus sp. nov., isolated from Antarctica South Shetland Islands soil.</title>
        <authorList>
            <person name="Peng F."/>
        </authorList>
    </citation>
    <scope>NUCLEOTIDE SEQUENCE [LARGE SCALE GENOMIC DNA]</scope>
    <source>
        <strain evidence="1 2">S14-144</strain>
    </source>
</reference>
<evidence type="ECO:0000313" key="2">
    <source>
        <dbReference type="Proteomes" id="UP000268084"/>
    </source>
</evidence>
<evidence type="ECO:0000313" key="1">
    <source>
        <dbReference type="EMBL" id="AZI57162.1"/>
    </source>
</evidence>
<reference evidence="1 2" key="1">
    <citation type="submission" date="2018-11" db="EMBL/GenBank/DDBJ databases">
        <authorList>
            <person name="Da X."/>
        </authorList>
    </citation>
    <scope>NUCLEOTIDE SEQUENCE [LARGE SCALE GENOMIC DNA]</scope>
    <source>
        <strain evidence="1 2">S14-144</strain>
    </source>
</reference>
<dbReference type="RefSeq" id="WP_124797847.1">
    <property type="nucleotide sequence ID" value="NZ_CP034170.1"/>
</dbReference>
<dbReference type="OrthoDB" id="3403532at2"/>
<gene>
    <name evidence="1" type="ORF">EH165_02295</name>
</gene>
<accession>A0A3G8ZID7</accession>
<proteinExistence type="predicted"/>
<organism evidence="1 2">
    <name type="scientific">Nakamurella antarctica</name>
    <dbReference type="NCBI Taxonomy" id="1902245"/>
    <lineage>
        <taxon>Bacteria</taxon>
        <taxon>Bacillati</taxon>
        <taxon>Actinomycetota</taxon>
        <taxon>Actinomycetes</taxon>
        <taxon>Nakamurellales</taxon>
        <taxon>Nakamurellaceae</taxon>
        <taxon>Nakamurella</taxon>
    </lineage>
</organism>
<sequence>MAQLSFYSADVNEPQLVDLGGILAAHGQVVVHGSSARLSILVADRWRATALQEECTVRGVAAKVIEVEGPAPFLLQTEKEPQLAGLASAWTRGAVKSVPDGLIADPGLLRCWAISAGRTFSPGYILGLDPHAPDTHDGLSTACAKAGLAGSLIGVRGGGPGVRIVGHRRLVRLVEYLGQPPEGARDADFPVADY</sequence>
<name>A0A3G8ZID7_9ACTN</name>
<dbReference type="Proteomes" id="UP000268084">
    <property type="component" value="Chromosome"/>
</dbReference>
<dbReference type="KEGG" id="nak:EH165_02295"/>